<dbReference type="InterPro" id="IPR039374">
    <property type="entry name" value="SIP_fam"/>
</dbReference>
<dbReference type="SUPFAM" id="SSF63380">
    <property type="entry name" value="Riboflavin synthase domain-like"/>
    <property type="match status" value="1"/>
</dbReference>
<dbReference type="InterPro" id="IPR013113">
    <property type="entry name" value="SIP_FAD-bd"/>
</dbReference>
<dbReference type="RefSeq" id="WP_349640569.1">
    <property type="nucleotide sequence ID" value="NZ_CP090958.1"/>
</dbReference>
<proteinExistence type="predicted"/>
<gene>
    <name evidence="2" type="ORF">LWF01_08350</name>
</gene>
<dbReference type="EMBL" id="CP090958">
    <property type="protein sequence ID" value="WGW13746.1"/>
    <property type="molecule type" value="Genomic_DNA"/>
</dbReference>
<evidence type="ECO:0000259" key="1">
    <source>
        <dbReference type="PROSITE" id="PS51384"/>
    </source>
</evidence>
<dbReference type="Pfam" id="PF08021">
    <property type="entry name" value="FAD_binding_9"/>
    <property type="match status" value="1"/>
</dbReference>
<dbReference type="PANTHER" id="PTHR30157">
    <property type="entry name" value="FERRIC REDUCTASE, NADPH-DEPENDENT"/>
    <property type="match status" value="1"/>
</dbReference>
<dbReference type="InterPro" id="IPR007037">
    <property type="entry name" value="SIP_rossman_dom"/>
</dbReference>
<dbReference type="Proteomes" id="UP001209083">
    <property type="component" value="Chromosome"/>
</dbReference>
<keyword evidence="3" id="KW-1185">Reference proteome</keyword>
<dbReference type="InterPro" id="IPR017927">
    <property type="entry name" value="FAD-bd_FR_type"/>
</dbReference>
<dbReference type="InterPro" id="IPR039261">
    <property type="entry name" value="FNR_nucleotide-bd"/>
</dbReference>
<organism evidence="2 3">
    <name type="scientific">Saxibacter everestensis</name>
    <dbReference type="NCBI Taxonomy" id="2909229"/>
    <lineage>
        <taxon>Bacteria</taxon>
        <taxon>Bacillati</taxon>
        <taxon>Actinomycetota</taxon>
        <taxon>Actinomycetes</taxon>
        <taxon>Micrococcales</taxon>
        <taxon>Brevibacteriaceae</taxon>
        <taxon>Saxibacter</taxon>
    </lineage>
</organism>
<name>A0ABY8QY73_9MICO</name>
<dbReference type="Pfam" id="PF04954">
    <property type="entry name" value="SIP"/>
    <property type="match status" value="1"/>
</dbReference>
<dbReference type="CDD" id="cd06193">
    <property type="entry name" value="siderophore_interacting"/>
    <property type="match status" value="1"/>
</dbReference>
<evidence type="ECO:0000313" key="2">
    <source>
        <dbReference type="EMBL" id="WGW13746.1"/>
    </source>
</evidence>
<accession>A0ABY8QY73</accession>
<dbReference type="PANTHER" id="PTHR30157:SF0">
    <property type="entry name" value="NADPH-DEPENDENT FERRIC-CHELATE REDUCTASE"/>
    <property type="match status" value="1"/>
</dbReference>
<evidence type="ECO:0000313" key="3">
    <source>
        <dbReference type="Proteomes" id="UP001209083"/>
    </source>
</evidence>
<dbReference type="InterPro" id="IPR017938">
    <property type="entry name" value="Riboflavin_synthase-like_b-brl"/>
</dbReference>
<dbReference type="Gene3D" id="2.40.30.10">
    <property type="entry name" value="Translation factors"/>
    <property type="match status" value="1"/>
</dbReference>
<protein>
    <submittedName>
        <fullName evidence="2">Siderophore-interacting protein</fullName>
    </submittedName>
</protein>
<feature type="domain" description="FAD-binding FR-type" evidence="1">
    <location>
        <begin position="12"/>
        <end position="146"/>
    </location>
</feature>
<sequence>MTMTDQHVQTPYRAFRVRVARTTRLSASFVRVTFTGDDVRLLRADAPDQRIKVVLPAAGQDRVEFDGGPGWYDAFKLSDPAHRPILRTYTIRAIRPDDDEVDVDFVLHGDSGPASGWVSGDPLGREIVLFAPTHEYSGEVGGFEWKPPAHAVDLLLAADETAVPAVAGILESLPADATGQVFLEVPDASDAIELHRPANVRVTWLPRGADTVAGAALVQAIRSAEIKTAASVAESDPSFQLDDIDVDRDILWEVTEDNDIPFYAWIAGEAGAVKAIRRHLVNDRGIERKTITFMGYWRLGKAEM</sequence>
<dbReference type="PROSITE" id="PS51384">
    <property type="entry name" value="FAD_FR"/>
    <property type="match status" value="1"/>
</dbReference>
<dbReference type="Gene3D" id="3.40.50.80">
    <property type="entry name" value="Nucleotide-binding domain of ferredoxin-NADP reductase (FNR) module"/>
    <property type="match status" value="1"/>
</dbReference>
<reference evidence="2 3" key="1">
    <citation type="submission" date="2023-05" db="EMBL/GenBank/DDBJ databases">
        <title>Lithophilousrod everest ZFBP1038 complete genpme.</title>
        <authorList>
            <person name="Tian M."/>
        </authorList>
    </citation>
    <scope>NUCLEOTIDE SEQUENCE [LARGE SCALE GENOMIC DNA]</scope>
    <source>
        <strain evidence="2 3">ZFBP1038</strain>
    </source>
</reference>